<protein>
    <recommendedName>
        <fullName evidence="9">FUN14 family protein</fullName>
    </recommendedName>
</protein>
<evidence type="ECO:0000313" key="7">
    <source>
        <dbReference type="EMBL" id="KAF9521173.1"/>
    </source>
</evidence>
<dbReference type="Pfam" id="PF04930">
    <property type="entry name" value="FUN14"/>
    <property type="match status" value="1"/>
</dbReference>
<dbReference type="GO" id="GO:0016020">
    <property type="term" value="C:membrane"/>
    <property type="evidence" value="ECO:0007669"/>
    <property type="project" value="UniProtKB-SubCell"/>
</dbReference>
<feature type="non-terminal residue" evidence="7">
    <location>
        <position position="1"/>
    </location>
</feature>
<keyword evidence="5 6" id="KW-0472">Membrane</keyword>
<feature type="transmembrane region" description="Helical" evidence="6">
    <location>
        <begin position="26"/>
        <end position="47"/>
    </location>
</feature>
<dbReference type="Proteomes" id="UP000886523">
    <property type="component" value="Unassembled WGS sequence"/>
</dbReference>
<evidence type="ECO:0000313" key="8">
    <source>
        <dbReference type="Proteomes" id="UP000886523"/>
    </source>
</evidence>
<dbReference type="EMBL" id="MU128909">
    <property type="protein sequence ID" value="KAF9521173.1"/>
    <property type="molecule type" value="Genomic_DNA"/>
</dbReference>
<evidence type="ECO:0000256" key="2">
    <source>
        <dbReference type="ARBA" id="ARBA00009160"/>
    </source>
</evidence>
<comment type="similarity">
    <text evidence="2">Belongs to the FUN14 family.</text>
</comment>
<name>A0A9P6BBB0_9AGAM</name>
<keyword evidence="3 6" id="KW-0812">Transmembrane</keyword>
<evidence type="ECO:0000256" key="5">
    <source>
        <dbReference type="ARBA" id="ARBA00023136"/>
    </source>
</evidence>
<evidence type="ECO:0000256" key="6">
    <source>
        <dbReference type="SAM" id="Phobius"/>
    </source>
</evidence>
<keyword evidence="8" id="KW-1185">Reference proteome</keyword>
<reference evidence="7" key="1">
    <citation type="journal article" date="2020" name="Nat. Commun.">
        <title>Large-scale genome sequencing of mycorrhizal fungi provides insights into the early evolution of symbiotic traits.</title>
        <authorList>
            <person name="Miyauchi S."/>
            <person name="Kiss E."/>
            <person name="Kuo A."/>
            <person name="Drula E."/>
            <person name="Kohler A."/>
            <person name="Sanchez-Garcia M."/>
            <person name="Morin E."/>
            <person name="Andreopoulos B."/>
            <person name="Barry K.W."/>
            <person name="Bonito G."/>
            <person name="Buee M."/>
            <person name="Carver A."/>
            <person name="Chen C."/>
            <person name="Cichocki N."/>
            <person name="Clum A."/>
            <person name="Culley D."/>
            <person name="Crous P.W."/>
            <person name="Fauchery L."/>
            <person name="Girlanda M."/>
            <person name="Hayes R.D."/>
            <person name="Keri Z."/>
            <person name="LaButti K."/>
            <person name="Lipzen A."/>
            <person name="Lombard V."/>
            <person name="Magnuson J."/>
            <person name="Maillard F."/>
            <person name="Murat C."/>
            <person name="Nolan M."/>
            <person name="Ohm R.A."/>
            <person name="Pangilinan J."/>
            <person name="Pereira M.F."/>
            <person name="Perotto S."/>
            <person name="Peter M."/>
            <person name="Pfister S."/>
            <person name="Riley R."/>
            <person name="Sitrit Y."/>
            <person name="Stielow J.B."/>
            <person name="Szollosi G."/>
            <person name="Zifcakova L."/>
            <person name="Stursova M."/>
            <person name="Spatafora J.W."/>
            <person name="Tedersoo L."/>
            <person name="Vaario L.M."/>
            <person name="Yamada A."/>
            <person name="Yan M."/>
            <person name="Wang P."/>
            <person name="Xu J."/>
            <person name="Bruns T."/>
            <person name="Baldrian P."/>
            <person name="Vilgalys R."/>
            <person name="Dunand C."/>
            <person name="Henrissat B."/>
            <person name="Grigoriev I.V."/>
            <person name="Hibbett D."/>
            <person name="Nagy L.G."/>
            <person name="Martin F.M."/>
        </authorList>
    </citation>
    <scope>NUCLEOTIDE SEQUENCE</scope>
    <source>
        <strain evidence="7">UP504</strain>
    </source>
</reference>
<evidence type="ECO:0008006" key="9">
    <source>
        <dbReference type="Google" id="ProtNLM"/>
    </source>
</evidence>
<gene>
    <name evidence="7" type="ORF">BS47DRAFT_1286232</name>
</gene>
<evidence type="ECO:0000256" key="1">
    <source>
        <dbReference type="ARBA" id="ARBA00004370"/>
    </source>
</evidence>
<dbReference type="PANTHER" id="PTHR21346">
    <property type="entry name" value="FUN14 DOMAIN CONTAINING"/>
    <property type="match status" value="1"/>
</dbReference>
<sequence length="110" mass="12102">VNVYELSFGTVCGICAGVFLKKGAKALAFLFGGVFILLQYFSSLSLIRVDWAGFAARFESLFYASPSAPGGTRRPPNIYLIWTWFINFLTADFQQRASFIAGFALGLRLG</sequence>
<dbReference type="OrthoDB" id="163794at2759"/>
<dbReference type="InterPro" id="IPR007014">
    <property type="entry name" value="FUN14"/>
</dbReference>
<keyword evidence="4 6" id="KW-1133">Transmembrane helix</keyword>
<dbReference type="AlphaFoldDB" id="A0A9P6BBB0"/>
<organism evidence="7 8">
    <name type="scientific">Hydnum rufescens UP504</name>
    <dbReference type="NCBI Taxonomy" id="1448309"/>
    <lineage>
        <taxon>Eukaryota</taxon>
        <taxon>Fungi</taxon>
        <taxon>Dikarya</taxon>
        <taxon>Basidiomycota</taxon>
        <taxon>Agaricomycotina</taxon>
        <taxon>Agaricomycetes</taxon>
        <taxon>Cantharellales</taxon>
        <taxon>Hydnaceae</taxon>
        <taxon>Hydnum</taxon>
    </lineage>
</organism>
<dbReference type="PANTHER" id="PTHR21346:SF10">
    <property type="entry name" value="TRANSMEMBRANE PROTEIN"/>
    <property type="match status" value="1"/>
</dbReference>
<evidence type="ECO:0000256" key="4">
    <source>
        <dbReference type="ARBA" id="ARBA00022989"/>
    </source>
</evidence>
<comment type="subcellular location">
    <subcellularLocation>
        <location evidence="1">Membrane</location>
    </subcellularLocation>
</comment>
<accession>A0A9P6BBB0</accession>
<comment type="caution">
    <text evidence="7">The sequence shown here is derived from an EMBL/GenBank/DDBJ whole genome shotgun (WGS) entry which is preliminary data.</text>
</comment>
<proteinExistence type="inferred from homology"/>
<evidence type="ECO:0000256" key="3">
    <source>
        <dbReference type="ARBA" id="ARBA00022692"/>
    </source>
</evidence>